<keyword evidence="3 7" id="KW-0694">RNA-binding</keyword>
<evidence type="ECO:0000256" key="3">
    <source>
        <dbReference type="ARBA" id="ARBA00022884"/>
    </source>
</evidence>
<gene>
    <name evidence="7" type="primary">rpsK</name>
    <name evidence="9" type="ORF">HEPPS_00730</name>
</gene>
<keyword evidence="5 7" id="KW-0687">Ribonucleoprotein</keyword>
<evidence type="ECO:0000313" key="9">
    <source>
        <dbReference type="EMBL" id="CRX36874.1"/>
    </source>
</evidence>
<dbReference type="HAMAP" id="MF_01310">
    <property type="entry name" value="Ribosomal_uS11"/>
    <property type="match status" value="1"/>
</dbReference>
<dbReference type="Proteomes" id="UP000242141">
    <property type="component" value="Unassembled WGS sequence"/>
</dbReference>
<reference evidence="10" key="1">
    <citation type="submission" date="2015-05" db="EMBL/GenBank/DDBJ databases">
        <authorList>
            <person name="Collingro A."/>
        </authorList>
    </citation>
    <scope>NUCLEOTIDE SEQUENCE [LARGE SCALE GENOMIC DNA]</scope>
    <source>
        <strain evidence="10">Ps</strain>
    </source>
</reference>
<name>A0A0G7ZN16_9MOLU</name>
<dbReference type="InterPro" id="IPR018102">
    <property type="entry name" value="Ribosomal_uS11_CS"/>
</dbReference>
<evidence type="ECO:0000256" key="4">
    <source>
        <dbReference type="ARBA" id="ARBA00022980"/>
    </source>
</evidence>
<comment type="function">
    <text evidence="7">Located on the platform of the 30S subunit, it bridges several disparate RNA helices of the 16S rRNA. Forms part of the Shine-Dalgarno cleft in the 70S ribosome.</text>
</comment>
<dbReference type="Pfam" id="PF00411">
    <property type="entry name" value="Ribosomal_S11"/>
    <property type="match status" value="1"/>
</dbReference>
<evidence type="ECO:0000313" key="10">
    <source>
        <dbReference type="Proteomes" id="UP000242141"/>
    </source>
</evidence>
<keyword evidence="2 7" id="KW-0699">rRNA-binding</keyword>
<dbReference type="GO" id="GO:1990904">
    <property type="term" value="C:ribonucleoprotein complex"/>
    <property type="evidence" value="ECO:0007669"/>
    <property type="project" value="UniProtKB-KW"/>
</dbReference>
<dbReference type="EMBL" id="CWGI01000001">
    <property type="protein sequence ID" value="CRX36874.1"/>
    <property type="molecule type" value="Genomic_DNA"/>
</dbReference>
<dbReference type="InterPro" id="IPR036967">
    <property type="entry name" value="Ribosomal_uS11_sf"/>
</dbReference>
<dbReference type="FunFam" id="3.30.420.80:FF:000010">
    <property type="entry name" value="30S ribosomal protein S11"/>
    <property type="match status" value="1"/>
</dbReference>
<evidence type="ECO:0000256" key="5">
    <source>
        <dbReference type="ARBA" id="ARBA00023274"/>
    </source>
</evidence>
<comment type="similarity">
    <text evidence="1 7 8">Belongs to the universal ribosomal protein uS11 family.</text>
</comment>
<evidence type="ECO:0000256" key="8">
    <source>
        <dbReference type="RuleBase" id="RU003629"/>
    </source>
</evidence>
<evidence type="ECO:0000256" key="1">
    <source>
        <dbReference type="ARBA" id="ARBA00006194"/>
    </source>
</evidence>
<organism evidence="9 10">
    <name type="scientific">Candidatus Hepatoplasma crinochetorum</name>
    <dbReference type="NCBI Taxonomy" id="295596"/>
    <lineage>
        <taxon>Bacteria</taxon>
        <taxon>Bacillati</taxon>
        <taxon>Mycoplasmatota</taxon>
        <taxon>Mollicutes</taxon>
        <taxon>Candidatus Hepatoplasmataceae</taxon>
        <taxon>Candidatus Hepatoplasma</taxon>
    </lineage>
</organism>
<dbReference type="InterPro" id="IPR019981">
    <property type="entry name" value="Ribosomal_uS11_bac-type"/>
</dbReference>
<dbReference type="NCBIfam" id="NF003698">
    <property type="entry name" value="PRK05309.1"/>
    <property type="match status" value="1"/>
</dbReference>
<keyword evidence="10" id="KW-1185">Reference proteome</keyword>
<dbReference type="GO" id="GO:0006412">
    <property type="term" value="P:translation"/>
    <property type="evidence" value="ECO:0007669"/>
    <property type="project" value="UniProtKB-UniRule"/>
</dbReference>
<dbReference type="PIRSF" id="PIRSF002131">
    <property type="entry name" value="Ribosomal_S11"/>
    <property type="match status" value="1"/>
</dbReference>
<accession>A0A0G7ZN16</accession>
<dbReference type="AlphaFoldDB" id="A0A0G7ZN16"/>
<dbReference type="InterPro" id="IPR001971">
    <property type="entry name" value="Ribosomal_uS11"/>
</dbReference>
<protein>
    <recommendedName>
        <fullName evidence="6 7">Small ribosomal subunit protein uS11</fullName>
    </recommendedName>
</protein>
<dbReference type="SUPFAM" id="SSF53137">
    <property type="entry name" value="Translational machinery components"/>
    <property type="match status" value="1"/>
</dbReference>
<sequence length="131" mass="14049">MAQAKKVTKRKKIKKNIPSAIANIHSTFNNTIITITDAKGDTICWSSAGAIGFKGAKKSTPYAAQLVAQAVTKSAIDNGVKTLSVRIKGVGPGKDSALRQFQASNIEVSDIKNVTPIPHNGVKKPKKLRRR</sequence>
<keyword evidence="4 7" id="KW-0689">Ribosomal protein</keyword>
<proteinExistence type="inferred from homology"/>
<dbReference type="PANTHER" id="PTHR11759">
    <property type="entry name" value="40S RIBOSOMAL PROTEIN S14/30S RIBOSOMAL PROTEIN S11"/>
    <property type="match status" value="1"/>
</dbReference>
<dbReference type="Gene3D" id="3.30.420.80">
    <property type="entry name" value="Ribosomal protein S11"/>
    <property type="match status" value="1"/>
</dbReference>
<dbReference type="GO" id="GO:0003735">
    <property type="term" value="F:structural constituent of ribosome"/>
    <property type="evidence" value="ECO:0007669"/>
    <property type="project" value="InterPro"/>
</dbReference>
<dbReference type="PROSITE" id="PS00054">
    <property type="entry name" value="RIBOSOMAL_S11"/>
    <property type="match status" value="1"/>
</dbReference>
<dbReference type="GO" id="GO:0019843">
    <property type="term" value="F:rRNA binding"/>
    <property type="evidence" value="ECO:0007669"/>
    <property type="project" value="UniProtKB-UniRule"/>
</dbReference>
<dbReference type="NCBIfam" id="TIGR03632">
    <property type="entry name" value="uS11_bact"/>
    <property type="match status" value="1"/>
</dbReference>
<evidence type="ECO:0000256" key="7">
    <source>
        <dbReference type="HAMAP-Rule" id="MF_01310"/>
    </source>
</evidence>
<dbReference type="GO" id="GO:0005840">
    <property type="term" value="C:ribosome"/>
    <property type="evidence" value="ECO:0007669"/>
    <property type="project" value="UniProtKB-KW"/>
</dbReference>
<evidence type="ECO:0000256" key="6">
    <source>
        <dbReference type="ARBA" id="ARBA00035160"/>
    </source>
</evidence>
<evidence type="ECO:0000256" key="2">
    <source>
        <dbReference type="ARBA" id="ARBA00022730"/>
    </source>
</evidence>
<comment type="subunit">
    <text evidence="7">Part of the 30S ribosomal subunit. Interacts with proteins S7 and S18. Binds to IF-3.</text>
</comment>